<comment type="similarity">
    <text evidence="2">Belongs to the PAP/fibrillin family.</text>
</comment>
<proteinExistence type="inferred from homology"/>
<dbReference type="EMBL" id="CACVBM020001296">
    <property type="protein sequence ID" value="CAA7044325.1"/>
    <property type="molecule type" value="Genomic_DNA"/>
</dbReference>
<keyword evidence="7" id="KW-1185">Reference proteome</keyword>
<evidence type="ECO:0000256" key="2">
    <source>
        <dbReference type="ARBA" id="ARBA00005845"/>
    </source>
</evidence>
<gene>
    <name evidence="6" type="ORF">MERR_LOCUS31560</name>
</gene>
<keyword evidence="4" id="KW-0809">Transit peptide</keyword>
<dbReference type="AlphaFoldDB" id="A0A6D2JRJ7"/>
<dbReference type="OrthoDB" id="550273at2759"/>
<evidence type="ECO:0000256" key="4">
    <source>
        <dbReference type="ARBA" id="ARBA00022946"/>
    </source>
</evidence>
<dbReference type="InterPro" id="IPR039633">
    <property type="entry name" value="PAP"/>
</dbReference>
<dbReference type="Proteomes" id="UP000467841">
    <property type="component" value="Unassembled WGS sequence"/>
</dbReference>
<comment type="caution">
    <text evidence="6">The sequence shown here is derived from an EMBL/GenBank/DDBJ whole genome shotgun (WGS) entry which is preliminary data.</text>
</comment>
<evidence type="ECO:0000259" key="5">
    <source>
        <dbReference type="Pfam" id="PF04755"/>
    </source>
</evidence>
<comment type="subcellular location">
    <subcellularLocation>
        <location evidence="1">Plastid</location>
        <location evidence="1">Chloroplast</location>
    </subcellularLocation>
</comment>
<protein>
    <recommendedName>
        <fullName evidence="5">Plastid lipid-associated protein/fibrillin conserved domain-containing protein</fullName>
    </recommendedName>
</protein>
<dbReference type="Pfam" id="PF04755">
    <property type="entry name" value="PAP_fibrillin"/>
    <property type="match status" value="1"/>
</dbReference>
<reference evidence="6" key="1">
    <citation type="submission" date="2020-01" db="EMBL/GenBank/DDBJ databases">
        <authorList>
            <person name="Mishra B."/>
        </authorList>
    </citation>
    <scope>NUCLEOTIDE SEQUENCE [LARGE SCALE GENOMIC DNA]</scope>
</reference>
<accession>A0A6D2JRJ7</accession>
<evidence type="ECO:0000256" key="1">
    <source>
        <dbReference type="ARBA" id="ARBA00004229"/>
    </source>
</evidence>
<sequence>MRQEKQGKRNAIRFFFFHHCRIAFELYRYRLKMDRIASATFSCSAISPPRVCRIKPFGRNMDADHRKIFSCRVAVASANTVVDSELDLEHKKHDLLRAVQETQRGLTATSDQRSVIEEALVTVEGFNGGEAIDLVKLDGTWRLQYTSAADVVVLFEAASRFPFFQVGQIFQKFECKDGSEGGIIRNVVQWSVPSLLEEQEGATLVVTAKFDKVSSRNIYLQFEEISVRNININEQLQALIAPAIIPRSFLSLQILQFIRNFKAQIPVTATSPGRRSVGGLYYLSYLDNNMLLGRSVGGGGVFVFTKSQPLEL</sequence>
<evidence type="ECO:0000256" key="3">
    <source>
        <dbReference type="ARBA" id="ARBA00022640"/>
    </source>
</evidence>
<dbReference type="GO" id="GO:0009507">
    <property type="term" value="C:chloroplast"/>
    <property type="evidence" value="ECO:0007669"/>
    <property type="project" value="UniProtKB-SubCell"/>
</dbReference>
<dbReference type="PANTHER" id="PTHR31906">
    <property type="entry name" value="PLASTID-LIPID-ASSOCIATED PROTEIN 4, CHLOROPLASTIC-RELATED"/>
    <property type="match status" value="1"/>
</dbReference>
<name>A0A6D2JRJ7_9BRAS</name>
<dbReference type="InterPro" id="IPR006843">
    <property type="entry name" value="PAP/fibrillin_dom"/>
</dbReference>
<evidence type="ECO:0000313" key="7">
    <source>
        <dbReference type="Proteomes" id="UP000467841"/>
    </source>
</evidence>
<evidence type="ECO:0000313" key="6">
    <source>
        <dbReference type="EMBL" id="CAA7044325.1"/>
    </source>
</evidence>
<keyword evidence="3" id="KW-0934">Plastid</keyword>
<organism evidence="6 7">
    <name type="scientific">Microthlaspi erraticum</name>
    <dbReference type="NCBI Taxonomy" id="1685480"/>
    <lineage>
        <taxon>Eukaryota</taxon>
        <taxon>Viridiplantae</taxon>
        <taxon>Streptophyta</taxon>
        <taxon>Embryophyta</taxon>
        <taxon>Tracheophyta</taxon>
        <taxon>Spermatophyta</taxon>
        <taxon>Magnoliopsida</taxon>
        <taxon>eudicotyledons</taxon>
        <taxon>Gunneridae</taxon>
        <taxon>Pentapetalae</taxon>
        <taxon>rosids</taxon>
        <taxon>malvids</taxon>
        <taxon>Brassicales</taxon>
        <taxon>Brassicaceae</taxon>
        <taxon>Coluteocarpeae</taxon>
        <taxon>Microthlaspi</taxon>
    </lineage>
</organism>
<feature type="domain" description="Plastid lipid-associated protein/fibrillin conserved" evidence="5">
    <location>
        <begin position="91"/>
        <end position="304"/>
    </location>
</feature>